<gene>
    <name evidence="2" type="ORF">CC117_13990</name>
</gene>
<dbReference type="Proteomes" id="UP000179627">
    <property type="component" value="Unassembled WGS sequence"/>
</dbReference>
<protein>
    <submittedName>
        <fullName evidence="2">Aminoglycoside phosphotransferase</fullName>
    </submittedName>
</protein>
<dbReference type="SUPFAM" id="SSF56112">
    <property type="entry name" value="Protein kinase-like (PK-like)"/>
    <property type="match status" value="1"/>
</dbReference>
<evidence type="ECO:0000313" key="3">
    <source>
        <dbReference type="Proteomes" id="UP000179627"/>
    </source>
</evidence>
<accession>A0A1S1R6B2</accession>
<dbReference type="InterPro" id="IPR004119">
    <property type="entry name" value="EcKL"/>
</dbReference>
<dbReference type="EMBL" id="MBLM01000080">
    <property type="protein sequence ID" value="OHV40274.1"/>
    <property type="molecule type" value="Genomic_DNA"/>
</dbReference>
<dbReference type="PANTHER" id="PTHR23020:SF41">
    <property type="entry name" value="AMINOGLYCOSIDE PHOSPHOTRANSFERASE DOMAIN-CONTAINING PROTEIN"/>
    <property type="match status" value="1"/>
</dbReference>
<dbReference type="GO" id="GO:0016740">
    <property type="term" value="F:transferase activity"/>
    <property type="evidence" value="ECO:0007669"/>
    <property type="project" value="UniProtKB-KW"/>
</dbReference>
<dbReference type="InterPro" id="IPR015897">
    <property type="entry name" value="CHK_kinase-like"/>
</dbReference>
<dbReference type="InterPro" id="IPR011009">
    <property type="entry name" value="Kinase-like_dom_sf"/>
</dbReference>
<organism evidence="2 3">
    <name type="scientific">Parafrankia colletiae</name>
    <dbReference type="NCBI Taxonomy" id="573497"/>
    <lineage>
        <taxon>Bacteria</taxon>
        <taxon>Bacillati</taxon>
        <taxon>Actinomycetota</taxon>
        <taxon>Actinomycetes</taxon>
        <taxon>Frankiales</taxon>
        <taxon>Frankiaceae</taxon>
        <taxon>Parafrankia</taxon>
    </lineage>
</organism>
<sequence length="366" mass="40107">MTESAGRALEWIVDDPGEVTPEWMTDALRRGGTDAEVVGLRHQPVGGGQLSSSYRFHLDVQPGGADRAPSSVVLKLAAGTPEGRGQIVPGYRSEVGFYTRFAPGARIRVPRCWSAAITADGRTFTLVLEDAHPALPGLQVDGCGIPEAEAALRNLAGLHGPFWNTDGLADGADWLRRTDEAGFGFLGEVLAAAMVPFLDRFRDRLPPTDADTLRRTVDHFARWGRQVCTRHTLIHGDYRLDNLLFAGSHEVTAVDWQSLEIGFAGRDVAYFLSTALPPAVRRAQENTLVRAYHERLVQMGVDDYPLEECFRDYRLGTPQAPLLTVLGCVYATNEPTENSDRMFLSMITNACSAIRDLGTLELLGSR</sequence>
<dbReference type="RefSeq" id="WP_071083397.1">
    <property type="nucleotide sequence ID" value="NZ_MBLM01000080.1"/>
</dbReference>
<evidence type="ECO:0000259" key="1">
    <source>
        <dbReference type="SMART" id="SM00587"/>
    </source>
</evidence>
<name>A0A1S1R6B2_9ACTN</name>
<evidence type="ECO:0000313" key="2">
    <source>
        <dbReference type="EMBL" id="OHV40274.1"/>
    </source>
</evidence>
<proteinExistence type="predicted"/>
<comment type="caution">
    <text evidence="2">The sequence shown here is derived from an EMBL/GenBank/DDBJ whole genome shotgun (WGS) entry which is preliminary data.</text>
</comment>
<dbReference type="PANTHER" id="PTHR23020">
    <property type="entry name" value="UNCHARACTERIZED NUCLEAR HORMONE RECEPTOR-RELATED"/>
    <property type="match status" value="1"/>
</dbReference>
<reference evidence="3" key="1">
    <citation type="submission" date="2016-07" db="EMBL/GenBank/DDBJ databases">
        <title>Sequence Frankia sp. strain CcI1.17.</title>
        <authorList>
            <person name="Ghodhbane-Gtari F."/>
            <person name="Swanson E."/>
            <person name="Gueddou A."/>
            <person name="Morris K."/>
            <person name="Hezbri K."/>
            <person name="Ktari A."/>
            <person name="Nouioui I."/>
            <person name="Abebe-Akele F."/>
            <person name="Simpson S."/>
            <person name="Thomas K."/>
            <person name="Gtari M."/>
            <person name="Tisa L.S."/>
            <person name="Hurst S."/>
        </authorList>
    </citation>
    <scope>NUCLEOTIDE SEQUENCE [LARGE SCALE GENOMIC DNA]</scope>
    <source>
        <strain evidence="3">Cc1.17</strain>
    </source>
</reference>
<dbReference type="Pfam" id="PF02958">
    <property type="entry name" value="EcKL"/>
    <property type="match status" value="1"/>
</dbReference>
<feature type="domain" description="CHK kinase-like" evidence="1">
    <location>
        <begin position="126"/>
        <end position="302"/>
    </location>
</feature>
<dbReference type="OrthoDB" id="115252at2"/>
<keyword evidence="3" id="KW-1185">Reference proteome</keyword>
<dbReference type="Gene3D" id="3.90.1200.10">
    <property type="match status" value="1"/>
</dbReference>
<keyword evidence="2" id="KW-0808">Transferase</keyword>
<dbReference type="InterPro" id="IPR052961">
    <property type="entry name" value="Oxido-Kinase-like_Enzymes"/>
</dbReference>
<dbReference type="AlphaFoldDB" id="A0A1S1R6B2"/>
<dbReference type="SMART" id="SM00587">
    <property type="entry name" value="CHK"/>
    <property type="match status" value="1"/>
</dbReference>